<dbReference type="Pfam" id="PF13529">
    <property type="entry name" value="Peptidase_C39_2"/>
    <property type="match status" value="1"/>
</dbReference>
<accession>A0ABY5VIJ5</accession>
<feature type="signal peptide" evidence="2">
    <location>
        <begin position="1"/>
        <end position="28"/>
    </location>
</feature>
<keyword evidence="5" id="KW-1185">Reference proteome</keyword>
<dbReference type="Gene3D" id="3.90.70.10">
    <property type="entry name" value="Cysteine proteinases"/>
    <property type="match status" value="1"/>
</dbReference>
<feature type="domain" description="Peptidase C39-like" evidence="3">
    <location>
        <begin position="100"/>
        <end position="258"/>
    </location>
</feature>
<evidence type="ECO:0000256" key="2">
    <source>
        <dbReference type="SAM" id="SignalP"/>
    </source>
</evidence>
<proteinExistence type="predicted"/>
<name>A0ABY5VIJ5_9FIRM</name>
<organism evidence="4 5">
    <name type="scientific">Ruminococcus gauvreauii</name>
    <dbReference type="NCBI Taxonomy" id="438033"/>
    <lineage>
        <taxon>Bacteria</taxon>
        <taxon>Bacillati</taxon>
        <taxon>Bacillota</taxon>
        <taxon>Clostridia</taxon>
        <taxon>Eubacteriales</taxon>
        <taxon>Oscillospiraceae</taxon>
        <taxon>Ruminococcus</taxon>
    </lineage>
</organism>
<evidence type="ECO:0000313" key="5">
    <source>
        <dbReference type="Proteomes" id="UP001060164"/>
    </source>
</evidence>
<evidence type="ECO:0000256" key="1">
    <source>
        <dbReference type="SAM" id="MobiDB-lite"/>
    </source>
</evidence>
<feature type="chain" id="PRO_5047469535" evidence="2">
    <location>
        <begin position="29"/>
        <end position="285"/>
    </location>
</feature>
<dbReference type="EMBL" id="CP102290">
    <property type="protein sequence ID" value="UWP59358.1"/>
    <property type="molecule type" value="Genomic_DNA"/>
</dbReference>
<reference evidence="4" key="1">
    <citation type="journal article" date="2022" name="Cell">
        <title>Design, construction, and in vivo augmentation of a complex gut microbiome.</title>
        <authorList>
            <person name="Cheng A.G."/>
            <person name="Ho P.Y."/>
            <person name="Aranda-Diaz A."/>
            <person name="Jain S."/>
            <person name="Yu F.B."/>
            <person name="Meng X."/>
            <person name="Wang M."/>
            <person name="Iakiviak M."/>
            <person name="Nagashima K."/>
            <person name="Zhao A."/>
            <person name="Murugkar P."/>
            <person name="Patil A."/>
            <person name="Atabakhsh K."/>
            <person name="Weakley A."/>
            <person name="Yan J."/>
            <person name="Brumbaugh A.R."/>
            <person name="Higginbottom S."/>
            <person name="Dimas A."/>
            <person name="Shiver A.L."/>
            <person name="Deutschbauer A."/>
            <person name="Neff N."/>
            <person name="Sonnenburg J.L."/>
            <person name="Huang K.C."/>
            <person name="Fischbach M.A."/>
        </authorList>
    </citation>
    <scope>NUCLEOTIDE SEQUENCE</scope>
    <source>
        <strain evidence="4">DSM 19829</strain>
    </source>
</reference>
<keyword evidence="2" id="KW-0732">Signal</keyword>
<feature type="region of interest" description="Disordered" evidence="1">
    <location>
        <begin position="30"/>
        <end position="84"/>
    </location>
</feature>
<dbReference type="RefSeq" id="WP_049898060.1">
    <property type="nucleotide sequence ID" value="NZ_CABLBR010000006.1"/>
</dbReference>
<sequence>MNRFKKLWQTVLLCTCAAVIVFSQGITAHRQPEKKTREYEKQKGDTAEAVPDIQERRSLEEPETESWEASEEKESNSTAEETAEERIARLRNALPDAASLEIQPILQEPELPTGCESVALTMALEYLGFELEKTTIADQYLIRSATNFAEGYVGDPWSDHGAGVFPPGLTATADGFLKDHDSRMSACDLTGAEFEELYSYIAAGYPVLIWSTMYYDAPKFAGIFSAAGDRTYEWYNNEHCIVLGGYDLTQNTVTLFDPLRDTQVMDISDMKYLYDAVGKYAVVIY</sequence>
<protein>
    <submittedName>
        <fullName evidence="4">C39 family peptidase</fullName>
    </submittedName>
</protein>
<dbReference type="Proteomes" id="UP001060164">
    <property type="component" value="Chromosome"/>
</dbReference>
<dbReference type="InterPro" id="IPR039564">
    <property type="entry name" value="Peptidase_C39-like"/>
</dbReference>
<feature type="compositionally biased region" description="Basic and acidic residues" evidence="1">
    <location>
        <begin position="30"/>
        <end position="46"/>
    </location>
</feature>
<evidence type="ECO:0000259" key="3">
    <source>
        <dbReference type="Pfam" id="PF13529"/>
    </source>
</evidence>
<gene>
    <name evidence="4" type="ORF">NQ502_18700</name>
</gene>
<dbReference type="PANTHER" id="PTHR37806:SF1">
    <property type="entry name" value="PEPTIDASE C39-LIKE DOMAIN-CONTAINING PROTEIN"/>
    <property type="match status" value="1"/>
</dbReference>
<dbReference type="PANTHER" id="PTHR37806">
    <property type="entry name" value="LMO0724 PROTEIN"/>
    <property type="match status" value="1"/>
</dbReference>
<evidence type="ECO:0000313" key="4">
    <source>
        <dbReference type="EMBL" id="UWP59358.1"/>
    </source>
</evidence>